<dbReference type="AlphaFoldDB" id="A0A8J7V1L1"/>
<comment type="similarity">
    <text evidence="6">Belongs to the ribose 1,5-bisphosphokinase family.</text>
</comment>
<comment type="catalytic activity">
    <reaction evidence="1 6">
        <text>alpha-D-ribose 1,5-bisphosphate + ATP = 5-phospho-alpha-D-ribose 1-diphosphate + ADP</text>
        <dbReference type="Rhea" id="RHEA:20109"/>
        <dbReference type="ChEBI" id="CHEBI:30616"/>
        <dbReference type="ChEBI" id="CHEBI:58017"/>
        <dbReference type="ChEBI" id="CHEBI:68688"/>
        <dbReference type="ChEBI" id="CHEBI:456216"/>
        <dbReference type="EC" id="2.7.4.23"/>
    </reaction>
</comment>
<dbReference type="NCBIfam" id="TIGR02322">
    <property type="entry name" value="phosphon_PhnN"/>
    <property type="match status" value="1"/>
</dbReference>
<protein>
    <recommendedName>
        <fullName evidence="6">Ribose 1,5-bisphosphate phosphokinase PhnN</fullName>
        <ecNumber evidence="6">2.7.4.23</ecNumber>
    </recommendedName>
    <alternativeName>
        <fullName evidence="6">Ribose 1,5-bisphosphokinase</fullName>
    </alternativeName>
</protein>
<dbReference type="PANTHER" id="PTHR23117">
    <property type="entry name" value="GUANYLATE KINASE-RELATED"/>
    <property type="match status" value="1"/>
</dbReference>
<dbReference type="InterPro" id="IPR008144">
    <property type="entry name" value="Guanylate_kin-like_dom"/>
</dbReference>
<dbReference type="GO" id="GO:0019634">
    <property type="term" value="P:organic phosphonate metabolic process"/>
    <property type="evidence" value="ECO:0007669"/>
    <property type="project" value="UniProtKB-UniRule"/>
</dbReference>
<dbReference type="GO" id="GO:0005524">
    <property type="term" value="F:ATP binding"/>
    <property type="evidence" value="ECO:0007669"/>
    <property type="project" value="UniProtKB-KW"/>
</dbReference>
<dbReference type="EMBL" id="JAGMWN010000002">
    <property type="protein sequence ID" value="MBP5856470.1"/>
    <property type="molecule type" value="Genomic_DNA"/>
</dbReference>
<evidence type="ECO:0000313" key="8">
    <source>
        <dbReference type="EMBL" id="MBP5856470.1"/>
    </source>
</evidence>
<dbReference type="PANTHER" id="PTHR23117:SF8">
    <property type="entry name" value="RIBOSE 1,5-BISPHOSPHATE PHOSPHOKINASE PHNN"/>
    <property type="match status" value="1"/>
</dbReference>
<gene>
    <name evidence="6 8" type="primary">phnN</name>
    <name evidence="8" type="ORF">KAJ83_05585</name>
</gene>
<comment type="pathway">
    <text evidence="2 6">Metabolic intermediate biosynthesis; 5-phospho-alpha-D-ribose 1-diphosphate biosynthesis; 5-phospho-alpha-D-ribose 1-diphosphate from D-ribose 5-phosphate (route II): step 3/3.</text>
</comment>
<evidence type="ECO:0000256" key="4">
    <source>
        <dbReference type="ARBA" id="ARBA00022741"/>
    </source>
</evidence>
<dbReference type="SMART" id="SM00072">
    <property type="entry name" value="GuKc"/>
    <property type="match status" value="1"/>
</dbReference>
<evidence type="ECO:0000259" key="7">
    <source>
        <dbReference type="PROSITE" id="PS50052"/>
    </source>
</evidence>
<proteinExistence type="inferred from homology"/>
<evidence type="ECO:0000256" key="1">
    <source>
        <dbReference type="ARBA" id="ARBA00000373"/>
    </source>
</evidence>
<dbReference type="PROSITE" id="PS50052">
    <property type="entry name" value="GUANYLATE_KINASE_2"/>
    <property type="match status" value="1"/>
</dbReference>
<evidence type="ECO:0000256" key="2">
    <source>
        <dbReference type="ARBA" id="ARBA00005069"/>
    </source>
</evidence>
<evidence type="ECO:0000313" key="9">
    <source>
        <dbReference type="Proteomes" id="UP000672602"/>
    </source>
</evidence>
<sequence length="205" mass="21739">MPERAPSPFPGRLVLVVGPSGAGKDSVMRAARDGLPDGEPDAGRDIRFVTRWITRPAEDEAATVGEAHRPVDPETFERLAGEGAFALHWAAHGLRYGLPVTIEGWLAEGAVVVANVSRTVIDRARARYPGLVVLHITAAPAVRARRLAARGREGEAEVAARLARADLAVPEGGDVVMVANDGDLAAAAARVRDLLLTLVREAGRR</sequence>
<name>A0A8J7V1L1_9PROT</name>
<dbReference type="InterPro" id="IPR008145">
    <property type="entry name" value="GK/Ca_channel_bsu"/>
</dbReference>
<comment type="function">
    <text evidence="6">Catalyzes the phosphorylation of ribose 1,5-bisphosphate to 5-phospho-D-ribosyl alpha-1-diphosphate (PRPP).</text>
</comment>
<dbReference type="HAMAP" id="MF_00836">
    <property type="entry name" value="PhnN"/>
    <property type="match status" value="1"/>
</dbReference>
<dbReference type="Gene3D" id="3.40.50.300">
    <property type="entry name" value="P-loop containing nucleotide triphosphate hydrolases"/>
    <property type="match status" value="1"/>
</dbReference>
<dbReference type="GO" id="GO:0005829">
    <property type="term" value="C:cytosol"/>
    <property type="evidence" value="ECO:0007669"/>
    <property type="project" value="TreeGrafter"/>
</dbReference>
<dbReference type="EC" id="2.7.4.23" evidence="6"/>
<reference evidence="8" key="1">
    <citation type="submission" date="2021-04" db="EMBL/GenBank/DDBJ databases">
        <authorList>
            <person name="Zhang D.-C."/>
        </authorList>
    </citation>
    <scope>NUCLEOTIDE SEQUENCE</scope>
    <source>
        <strain evidence="8">CGMCC 1.15697</strain>
    </source>
</reference>
<keyword evidence="5 6" id="KW-0067">ATP-binding</keyword>
<evidence type="ECO:0000256" key="6">
    <source>
        <dbReference type="HAMAP-Rule" id="MF_00836"/>
    </source>
</evidence>
<dbReference type="UniPathway" id="UPA00087">
    <property type="reaction ID" value="UER00175"/>
</dbReference>
<evidence type="ECO:0000256" key="5">
    <source>
        <dbReference type="ARBA" id="ARBA00022840"/>
    </source>
</evidence>
<accession>A0A8J7V1L1</accession>
<organism evidence="8 9">
    <name type="scientific">Marivibrio halodurans</name>
    <dbReference type="NCBI Taxonomy" id="2039722"/>
    <lineage>
        <taxon>Bacteria</taxon>
        <taxon>Pseudomonadati</taxon>
        <taxon>Pseudomonadota</taxon>
        <taxon>Alphaproteobacteria</taxon>
        <taxon>Rhodospirillales</taxon>
        <taxon>Rhodospirillaceae</taxon>
        <taxon>Marivibrio</taxon>
    </lineage>
</organism>
<keyword evidence="9" id="KW-1185">Reference proteome</keyword>
<dbReference type="GO" id="GO:0033863">
    <property type="term" value="F:ribose 1,5-bisphosphate phosphokinase activity"/>
    <property type="evidence" value="ECO:0007669"/>
    <property type="project" value="UniProtKB-UniRule"/>
</dbReference>
<evidence type="ECO:0000256" key="3">
    <source>
        <dbReference type="ARBA" id="ARBA00022679"/>
    </source>
</evidence>
<keyword evidence="4 6" id="KW-0547">Nucleotide-binding</keyword>
<dbReference type="GO" id="GO:0006015">
    <property type="term" value="P:5-phosphoribose 1-diphosphate biosynthetic process"/>
    <property type="evidence" value="ECO:0007669"/>
    <property type="project" value="UniProtKB-UniRule"/>
</dbReference>
<dbReference type="Proteomes" id="UP000672602">
    <property type="component" value="Unassembled WGS sequence"/>
</dbReference>
<keyword evidence="3 6" id="KW-0808">Transferase</keyword>
<dbReference type="SUPFAM" id="SSF52540">
    <property type="entry name" value="P-loop containing nucleoside triphosphate hydrolases"/>
    <property type="match status" value="1"/>
</dbReference>
<feature type="domain" description="Guanylate kinase-like" evidence="7">
    <location>
        <begin position="11"/>
        <end position="196"/>
    </location>
</feature>
<dbReference type="InterPro" id="IPR012699">
    <property type="entry name" value="PhnN"/>
</dbReference>
<comment type="caution">
    <text evidence="8">The sequence shown here is derived from an EMBL/GenBank/DDBJ whole genome shotgun (WGS) entry which is preliminary data.</text>
</comment>
<dbReference type="InterPro" id="IPR027417">
    <property type="entry name" value="P-loop_NTPase"/>
</dbReference>
<feature type="binding site" evidence="6">
    <location>
        <begin position="18"/>
        <end position="25"/>
    </location>
    <ligand>
        <name>ATP</name>
        <dbReference type="ChEBI" id="CHEBI:30616"/>
    </ligand>
</feature>